<proteinExistence type="predicted"/>
<organism evidence="1 2">
    <name type="scientific">Nocardiopsis rhodophaea</name>
    <dbReference type="NCBI Taxonomy" id="280238"/>
    <lineage>
        <taxon>Bacteria</taxon>
        <taxon>Bacillati</taxon>
        <taxon>Actinomycetota</taxon>
        <taxon>Actinomycetes</taxon>
        <taxon>Streptosporangiales</taxon>
        <taxon>Nocardiopsidaceae</taxon>
        <taxon>Nocardiopsis</taxon>
    </lineage>
</organism>
<comment type="caution">
    <text evidence="1">The sequence shown here is derived from an EMBL/GenBank/DDBJ whole genome shotgun (WGS) entry which is preliminary data.</text>
</comment>
<gene>
    <name evidence="1" type="ORF">GCM10009799_32440</name>
</gene>
<protein>
    <submittedName>
        <fullName evidence="1">Uncharacterized protein</fullName>
    </submittedName>
</protein>
<evidence type="ECO:0000313" key="1">
    <source>
        <dbReference type="EMBL" id="GAA2002840.1"/>
    </source>
</evidence>
<reference evidence="2" key="1">
    <citation type="journal article" date="2019" name="Int. J. Syst. Evol. Microbiol.">
        <title>The Global Catalogue of Microorganisms (GCM) 10K type strain sequencing project: providing services to taxonomists for standard genome sequencing and annotation.</title>
        <authorList>
            <consortium name="The Broad Institute Genomics Platform"/>
            <consortium name="The Broad Institute Genome Sequencing Center for Infectious Disease"/>
            <person name="Wu L."/>
            <person name="Ma J."/>
        </authorList>
    </citation>
    <scope>NUCLEOTIDE SEQUENCE [LARGE SCALE GENOMIC DNA]</scope>
    <source>
        <strain evidence="2">JCM 15313</strain>
    </source>
</reference>
<dbReference type="EMBL" id="BAAAPC010000013">
    <property type="protein sequence ID" value="GAA2002840.1"/>
    <property type="molecule type" value="Genomic_DNA"/>
</dbReference>
<sequence length="313" mass="33152">MGAVTTGPTGTTETAAQTLLRGLVDDAGLFPPTALPMAQAVERHRSDRIVAHPMLTHRFLCPAHRWDELRQRLTDIGWPGGRGRPAGGGDADTAEHGERMDVGLILAPEAGVAGRLPDPDPRIRVTHCEIPADAADIRGAADLLRRGEIGGRVRTVYFEPKRGPGWLDAVAVLAGARPLGAKVRCGGVRADLFPSIPELDDFIAACRDNDVPFKATAGLHHAARYTDPKTRFTHHGYLNLLLAAAVAADGGGSAEVRSVLAERDAEALAQGIIRLDPTAAARARELFVGYGSCSTGDPVRDAGRLGLLGSWEI</sequence>
<accession>A0ABP5EN78</accession>
<dbReference type="Proteomes" id="UP001501585">
    <property type="component" value="Unassembled WGS sequence"/>
</dbReference>
<evidence type="ECO:0000313" key="2">
    <source>
        <dbReference type="Proteomes" id="UP001501585"/>
    </source>
</evidence>
<keyword evidence="2" id="KW-1185">Reference proteome</keyword>
<name>A0ABP5EN78_9ACTN</name>